<organism evidence="1">
    <name type="scientific">Lepeophtheirus salmonis</name>
    <name type="common">Salmon louse</name>
    <name type="synonym">Caligus salmonis</name>
    <dbReference type="NCBI Taxonomy" id="72036"/>
    <lineage>
        <taxon>Eukaryota</taxon>
        <taxon>Metazoa</taxon>
        <taxon>Ecdysozoa</taxon>
        <taxon>Arthropoda</taxon>
        <taxon>Crustacea</taxon>
        <taxon>Multicrustacea</taxon>
        <taxon>Hexanauplia</taxon>
        <taxon>Copepoda</taxon>
        <taxon>Siphonostomatoida</taxon>
        <taxon>Caligidae</taxon>
        <taxon>Lepeophtheirus</taxon>
    </lineage>
</organism>
<accession>A0A0K2VBQ3</accession>
<name>A0A0K2VBQ3_LEPSM</name>
<dbReference type="EMBL" id="HACA01030379">
    <property type="protein sequence ID" value="CDW47740.1"/>
    <property type="molecule type" value="Transcribed_RNA"/>
</dbReference>
<evidence type="ECO:0000313" key="1">
    <source>
        <dbReference type="EMBL" id="CDW47740.1"/>
    </source>
</evidence>
<reference evidence="1" key="1">
    <citation type="submission" date="2014-05" db="EMBL/GenBank/DDBJ databases">
        <authorList>
            <person name="Chronopoulou M."/>
        </authorList>
    </citation>
    <scope>NUCLEOTIDE SEQUENCE</scope>
    <source>
        <tissue evidence="1">Whole organism</tissue>
    </source>
</reference>
<protein>
    <submittedName>
        <fullName evidence="1">Uncharacterized protein</fullName>
    </submittedName>
</protein>
<proteinExistence type="predicted"/>
<sequence>MPNKYCLPQRYDYSGIRISRTLLSLAPGLILPKVIVYDKAAALSIHFQDEDFFCEVIYKRKDFLKNKYMKNI</sequence>
<dbReference type="AlphaFoldDB" id="A0A0K2VBQ3"/>